<comment type="subcellular location">
    <subcellularLocation>
        <location evidence="1">Membrane</location>
        <topology evidence="1">Multi-pass membrane protein</topology>
    </subcellularLocation>
</comment>
<keyword evidence="5 8" id="KW-1133">Transmembrane helix</keyword>
<keyword evidence="6" id="KW-0406">Ion transport</keyword>
<accession>A0A1H2VF00</accession>
<dbReference type="AlphaFoldDB" id="A0A1H2VF00"/>
<feature type="transmembrane region" description="Helical" evidence="8">
    <location>
        <begin position="452"/>
        <end position="473"/>
    </location>
</feature>
<keyword evidence="4 8" id="KW-0812">Transmembrane</keyword>
<dbReference type="Pfam" id="PF01496">
    <property type="entry name" value="V_ATPase_I"/>
    <property type="match status" value="2"/>
</dbReference>
<feature type="transmembrane region" description="Helical" evidence="8">
    <location>
        <begin position="479"/>
        <end position="496"/>
    </location>
</feature>
<dbReference type="OMA" id="MAVNIMA"/>
<dbReference type="GO" id="GO:0007035">
    <property type="term" value="P:vacuolar acidification"/>
    <property type="evidence" value="ECO:0007669"/>
    <property type="project" value="TreeGrafter"/>
</dbReference>
<evidence type="ECO:0000256" key="3">
    <source>
        <dbReference type="ARBA" id="ARBA00022448"/>
    </source>
</evidence>
<feature type="transmembrane region" description="Helical" evidence="8">
    <location>
        <begin position="383"/>
        <end position="403"/>
    </location>
</feature>
<protein>
    <submittedName>
        <fullName evidence="9">V/A-type H+-transporting ATPase subunit I</fullName>
    </submittedName>
</protein>
<dbReference type="PANTHER" id="PTHR11629:SF63">
    <property type="entry name" value="V-TYPE PROTON ATPASE SUBUNIT A"/>
    <property type="match status" value="1"/>
</dbReference>
<dbReference type="RefSeq" id="WP_012937580.1">
    <property type="nucleotide sequence ID" value="NZ_CAMEFB010000013.1"/>
</dbReference>
<dbReference type="Proteomes" id="UP000182379">
    <property type="component" value="Unassembled WGS sequence"/>
</dbReference>
<reference evidence="9 10" key="1">
    <citation type="submission" date="2016-10" db="EMBL/GenBank/DDBJ databases">
        <authorList>
            <person name="Varghese N."/>
            <person name="Submissions S."/>
        </authorList>
    </citation>
    <scope>NUCLEOTIDE SEQUENCE [LARGE SCALE GENOMIC DNA]</scope>
    <source>
        <strain evidence="9 10">WCC6</strain>
    </source>
</reference>
<evidence type="ECO:0000256" key="4">
    <source>
        <dbReference type="ARBA" id="ARBA00022692"/>
    </source>
</evidence>
<dbReference type="GO" id="GO:0016471">
    <property type="term" value="C:vacuolar proton-transporting V-type ATPase complex"/>
    <property type="evidence" value="ECO:0007669"/>
    <property type="project" value="TreeGrafter"/>
</dbReference>
<dbReference type="EMBL" id="FNOP01000004">
    <property type="protein sequence ID" value="SDW66907.1"/>
    <property type="molecule type" value="Genomic_DNA"/>
</dbReference>
<feature type="transmembrane region" description="Helical" evidence="8">
    <location>
        <begin position="347"/>
        <end position="371"/>
    </location>
</feature>
<evidence type="ECO:0000256" key="5">
    <source>
        <dbReference type="ARBA" id="ARBA00022989"/>
    </source>
</evidence>
<comment type="similarity">
    <text evidence="2">Belongs to the V-ATPase 116 kDa subunit family.</text>
</comment>
<evidence type="ECO:0000313" key="10">
    <source>
        <dbReference type="Proteomes" id="UP000182379"/>
    </source>
</evidence>
<proteinExistence type="inferred from homology"/>
<comment type="caution">
    <text evidence="9">The sequence shown here is derived from an EMBL/GenBank/DDBJ whole genome shotgun (WGS) entry which is preliminary data.</text>
</comment>
<feature type="transmembrane region" description="Helical" evidence="8">
    <location>
        <begin position="423"/>
        <end position="445"/>
    </location>
</feature>
<dbReference type="GO" id="GO:0051117">
    <property type="term" value="F:ATPase binding"/>
    <property type="evidence" value="ECO:0007669"/>
    <property type="project" value="TreeGrafter"/>
</dbReference>
<evidence type="ECO:0000256" key="2">
    <source>
        <dbReference type="ARBA" id="ARBA00009904"/>
    </source>
</evidence>
<evidence type="ECO:0000313" key="9">
    <source>
        <dbReference type="EMBL" id="SDW66907.1"/>
    </source>
</evidence>
<evidence type="ECO:0000256" key="7">
    <source>
        <dbReference type="ARBA" id="ARBA00023136"/>
    </source>
</evidence>
<dbReference type="GO" id="GO:0033179">
    <property type="term" value="C:proton-transporting V-type ATPase, V0 domain"/>
    <property type="evidence" value="ECO:0007669"/>
    <property type="project" value="InterPro"/>
</dbReference>
<evidence type="ECO:0000256" key="8">
    <source>
        <dbReference type="SAM" id="Phobius"/>
    </source>
</evidence>
<evidence type="ECO:0000256" key="1">
    <source>
        <dbReference type="ARBA" id="ARBA00004141"/>
    </source>
</evidence>
<feature type="transmembrane region" description="Helical" evidence="8">
    <location>
        <begin position="529"/>
        <end position="551"/>
    </location>
</feature>
<name>A0A1H2VF00_ACIFE</name>
<gene>
    <name evidence="9" type="ORF">SAMN05216495_10423</name>
</gene>
<feature type="transmembrane region" description="Helical" evidence="8">
    <location>
        <begin position="557"/>
        <end position="582"/>
    </location>
</feature>
<dbReference type="GO" id="GO:0046961">
    <property type="term" value="F:proton-transporting ATPase activity, rotational mechanism"/>
    <property type="evidence" value="ECO:0007669"/>
    <property type="project" value="InterPro"/>
</dbReference>
<dbReference type="PANTHER" id="PTHR11629">
    <property type="entry name" value="VACUOLAR PROTON ATPASES"/>
    <property type="match status" value="1"/>
</dbReference>
<evidence type="ECO:0000256" key="6">
    <source>
        <dbReference type="ARBA" id="ARBA00023065"/>
    </source>
</evidence>
<sequence>MLVPMQKLTLYALKADRDALLLALQKDGSVMLEPEAGSKALPGSEKVSAQLDKTGQVLQFLVQNGAKNPLFPQKETISYGNFLEETQEGRKLTEKLDTTASKIASLESEAAALRTQAESLDPWLELDIPLEQLSFTETTRCHVGFLPEKELPEFQKAISGLLADVSLYGVTQDGQAMVVLAYEEADSEVKHLLKEHDFSEAVLPKHSGLAADVRKELLQEAEEKEARISRLKEETRESIPRKQQVELYYDQLSAAHDRLQNGGVETVSAFKVQGWVRKDRTQRVEKVVQSVTDAYQLTFADPAEGEIPPTVLENGKLVEPYESVVELYSLPKAGSIDPDLVMAPFHFIFFGMMLSDAGYGLVLTVMLYFALKKFRPTGFARQLAMVIFFGSISTIIWGAMFGGWFGLEWQPLLFVPMKEPLKMLALCFGLGAIHLVAGMVVKIYMLLRDGDVMGAVCDQISWLIMFLGFFLMALVPGPVGKYLAWLGAGIIVLFGGREKKGIVNRLLGGLLTLYNISGYLSDLLSYSRIFALGLATGVIAMVINTVAQMLWSAGPVGIVAAILVLLAGHYFNIIINVLGAFVHSSRLQYIEFFGKFYEAGGRAFLPLALRTKYTDITK</sequence>
<keyword evidence="3" id="KW-0813">Transport</keyword>
<dbReference type="InterPro" id="IPR002490">
    <property type="entry name" value="V-ATPase_116kDa_su"/>
</dbReference>
<keyword evidence="7 8" id="KW-0472">Membrane</keyword>
<organism evidence="9 10">
    <name type="scientific">Acidaminococcus fermentans</name>
    <dbReference type="NCBI Taxonomy" id="905"/>
    <lineage>
        <taxon>Bacteria</taxon>
        <taxon>Bacillati</taxon>
        <taxon>Bacillota</taxon>
        <taxon>Negativicutes</taxon>
        <taxon>Acidaminococcales</taxon>
        <taxon>Acidaminococcaceae</taxon>
        <taxon>Acidaminococcus</taxon>
    </lineage>
</organism>
<dbReference type="GeneID" id="78333931"/>